<accession>A0ABQ1RH66</accession>
<keyword evidence="4 8" id="KW-0378">Hydrolase</keyword>
<keyword evidence="10" id="KW-1185">Reference proteome</keyword>
<comment type="caution">
    <text evidence="9">The sequence shown here is derived from an EMBL/GenBank/DDBJ whole genome shotgun (WGS) entry which is preliminary data.</text>
</comment>
<evidence type="ECO:0000256" key="1">
    <source>
        <dbReference type="ARBA" id="ARBA00008136"/>
    </source>
</evidence>
<dbReference type="PANTHER" id="PTHR13604:SF0">
    <property type="entry name" value="ABASIC SITE PROCESSING PROTEIN HMCES"/>
    <property type="match status" value="1"/>
</dbReference>
<dbReference type="Proteomes" id="UP000597138">
    <property type="component" value="Unassembled WGS sequence"/>
</dbReference>
<evidence type="ECO:0000256" key="3">
    <source>
        <dbReference type="ARBA" id="ARBA00022763"/>
    </source>
</evidence>
<dbReference type="EMBL" id="BMEG01000003">
    <property type="protein sequence ID" value="GGD70130.1"/>
    <property type="molecule type" value="Genomic_DNA"/>
</dbReference>
<dbReference type="Pfam" id="PF02586">
    <property type="entry name" value="SRAP"/>
    <property type="match status" value="1"/>
</dbReference>
<organism evidence="9 10">
    <name type="scientific">Caballeronia grimmiae</name>
    <dbReference type="NCBI Taxonomy" id="1071679"/>
    <lineage>
        <taxon>Bacteria</taxon>
        <taxon>Pseudomonadati</taxon>
        <taxon>Pseudomonadota</taxon>
        <taxon>Betaproteobacteria</taxon>
        <taxon>Burkholderiales</taxon>
        <taxon>Burkholderiaceae</taxon>
        <taxon>Caballeronia</taxon>
    </lineage>
</organism>
<evidence type="ECO:0000313" key="9">
    <source>
        <dbReference type="EMBL" id="GGD70130.1"/>
    </source>
</evidence>
<proteinExistence type="inferred from homology"/>
<keyword evidence="6" id="KW-0238">DNA-binding</keyword>
<evidence type="ECO:0000256" key="2">
    <source>
        <dbReference type="ARBA" id="ARBA00022670"/>
    </source>
</evidence>
<keyword evidence="3" id="KW-0227">DNA damage</keyword>
<keyword evidence="7" id="KW-0456">Lyase</keyword>
<dbReference type="Gene3D" id="3.90.1680.10">
    <property type="entry name" value="SOS response associated peptidase-like"/>
    <property type="match status" value="1"/>
</dbReference>
<protein>
    <recommendedName>
        <fullName evidence="8">Abasic site processing protein</fullName>
        <ecNumber evidence="8">3.4.-.-</ecNumber>
    </recommendedName>
</protein>
<sequence length="223" mass="25224">MTKAATESKRIATDKIDAALRCLTDLGRCESEPRDSRIFPGYYAPFLVIEDGQYVVKPMRYQCRIAGEPANYDIGTYNARRDSLDKFWKPCFGYTHGLLLVDVFYENVTRAKCENTLFETHDGPQAPGENVVLEFRPNNGQLLMVACLWSKWTAPDQPDLLSFAAITDEPPAEVEAAGHDRCIVPIKREHVDAWLNPQASDLAALDAILEDRDRPYYEHRLAA</sequence>
<dbReference type="SUPFAM" id="SSF143081">
    <property type="entry name" value="BB1717-like"/>
    <property type="match status" value="1"/>
</dbReference>
<dbReference type="EC" id="3.4.-.-" evidence="8"/>
<evidence type="ECO:0000313" key="10">
    <source>
        <dbReference type="Proteomes" id="UP000597138"/>
    </source>
</evidence>
<evidence type="ECO:0000256" key="4">
    <source>
        <dbReference type="ARBA" id="ARBA00022801"/>
    </source>
</evidence>
<dbReference type="InterPro" id="IPR036590">
    <property type="entry name" value="SRAP-like"/>
</dbReference>
<evidence type="ECO:0000256" key="7">
    <source>
        <dbReference type="ARBA" id="ARBA00023239"/>
    </source>
</evidence>
<keyword evidence="2 8" id="KW-0645">Protease</keyword>
<dbReference type="InterPro" id="IPR003738">
    <property type="entry name" value="SRAP"/>
</dbReference>
<evidence type="ECO:0000256" key="6">
    <source>
        <dbReference type="ARBA" id="ARBA00023125"/>
    </source>
</evidence>
<gene>
    <name evidence="9" type="ORF">GCM10010985_25780</name>
</gene>
<keyword evidence="5" id="KW-0190">Covalent protein-DNA linkage</keyword>
<evidence type="ECO:0000256" key="8">
    <source>
        <dbReference type="RuleBase" id="RU364100"/>
    </source>
</evidence>
<evidence type="ECO:0000256" key="5">
    <source>
        <dbReference type="ARBA" id="ARBA00023124"/>
    </source>
</evidence>
<dbReference type="PANTHER" id="PTHR13604">
    <property type="entry name" value="DC12-RELATED"/>
    <property type="match status" value="1"/>
</dbReference>
<reference evidence="10" key="1">
    <citation type="journal article" date="2019" name="Int. J. Syst. Evol. Microbiol.">
        <title>The Global Catalogue of Microorganisms (GCM) 10K type strain sequencing project: providing services to taxonomists for standard genome sequencing and annotation.</title>
        <authorList>
            <consortium name="The Broad Institute Genomics Platform"/>
            <consortium name="The Broad Institute Genome Sequencing Center for Infectious Disease"/>
            <person name="Wu L."/>
            <person name="Ma J."/>
        </authorList>
    </citation>
    <scope>NUCLEOTIDE SEQUENCE [LARGE SCALE GENOMIC DNA]</scope>
    <source>
        <strain evidence="10">CGMCC 1.11013</strain>
    </source>
</reference>
<comment type="similarity">
    <text evidence="1 8">Belongs to the SOS response-associated peptidase family.</text>
</comment>
<name>A0ABQ1RH66_9BURK</name>